<keyword evidence="7 13" id="KW-0808">Transferase</keyword>
<evidence type="ECO:0000256" key="6">
    <source>
        <dbReference type="ARBA" id="ARBA00022676"/>
    </source>
</evidence>
<keyword evidence="9 13" id="KW-0256">Endoplasmic reticulum</keyword>
<evidence type="ECO:0000256" key="7">
    <source>
        <dbReference type="ARBA" id="ARBA00022679"/>
    </source>
</evidence>
<keyword evidence="11 13" id="KW-0472">Membrane</keyword>
<dbReference type="Pfam" id="PF05007">
    <property type="entry name" value="Mannosyl_trans"/>
    <property type="match status" value="1"/>
</dbReference>
<evidence type="ECO:0000256" key="2">
    <source>
        <dbReference type="ARBA" id="ARBA00004687"/>
    </source>
</evidence>
<evidence type="ECO:0000256" key="1">
    <source>
        <dbReference type="ARBA" id="ARBA00004477"/>
    </source>
</evidence>
<feature type="transmembrane region" description="Helical" evidence="13">
    <location>
        <begin position="79"/>
        <end position="102"/>
    </location>
</feature>
<keyword evidence="10 13" id="KW-1133">Transmembrane helix</keyword>
<comment type="pathway">
    <text evidence="2 13">Glycolipid biosynthesis; glycosylphosphatidylinositol-anchor biosynthesis.</text>
</comment>
<dbReference type="OrthoDB" id="1741594at2759"/>
<evidence type="ECO:0000256" key="12">
    <source>
        <dbReference type="ARBA" id="ARBA00025399"/>
    </source>
</evidence>
<proteinExistence type="inferred from homology"/>
<comment type="subcellular location">
    <subcellularLocation>
        <location evidence="1 13">Endoplasmic reticulum membrane</location>
        <topology evidence="1 13">Multi-pass membrane protein</topology>
    </subcellularLocation>
</comment>
<keyword evidence="6 13" id="KW-0328">Glycosyltransferase</keyword>
<comment type="similarity">
    <text evidence="3 13">Belongs to the PIGM family.</text>
</comment>
<dbReference type="PANTHER" id="PTHR12886:SF0">
    <property type="entry name" value="GPI MANNOSYLTRANSFERASE 1"/>
    <property type="match status" value="1"/>
</dbReference>
<evidence type="ECO:0000256" key="9">
    <source>
        <dbReference type="ARBA" id="ARBA00022824"/>
    </source>
</evidence>
<keyword evidence="15" id="KW-1185">Reference proteome</keyword>
<dbReference type="UniPathway" id="UPA00196"/>
<name>A0A1G4IQZ8_9SACH</name>
<dbReference type="GO" id="GO:0004376">
    <property type="term" value="F:GPI mannosyltransferase activity"/>
    <property type="evidence" value="ECO:0007669"/>
    <property type="project" value="InterPro"/>
</dbReference>
<dbReference type="GO" id="GO:0005789">
    <property type="term" value="C:endoplasmic reticulum membrane"/>
    <property type="evidence" value="ECO:0007669"/>
    <property type="project" value="UniProtKB-SubCell"/>
</dbReference>
<protein>
    <recommendedName>
        <fullName evidence="4 13">GPI mannosyltransferase 1</fullName>
        <ecNumber evidence="13">2.4.1.-</ecNumber>
    </recommendedName>
    <alternativeName>
        <fullName evidence="13">GPI mannosyltransferase I</fullName>
    </alternativeName>
</protein>
<gene>
    <name evidence="14" type="ORF">LAMI_0A07822G</name>
</gene>
<feature type="transmembrane region" description="Helical" evidence="13">
    <location>
        <begin position="7"/>
        <end position="25"/>
    </location>
</feature>
<feature type="transmembrane region" description="Helical" evidence="13">
    <location>
        <begin position="357"/>
        <end position="377"/>
    </location>
</feature>
<dbReference type="AlphaFoldDB" id="A0A1G4IQZ8"/>
<dbReference type="PANTHER" id="PTHR12886">
    <property type="entry name" value="PIG-M MANNOSYLTRANSFERASE"/>
    <property type="match status" value="1"/>
</dbReference>
<sequence length="396" mass="46477">MELSTIALFLGSFTLRIGFFLYGIYQDAHFEVKYTDIDYFVFNDAAKYAYYLQSPFLRDTYRYTPLLSWLLVPNHYFKWIHFGKMIFIGFDLLTGILIVVLLDCTSERRRKLLASLWLLNFMVITISTRGNAESVVCCLVVLTMYFLKIDNFVAAGIAYGTSIHFKLYPVMYCLPIAVFIYQTRSRSSSWFKNLIKIGISTATTAAALTFWMYKLYGYEYLDNAYLYHFYRTDHRHNFSLWNMLLYLDSATLKQSSWPKLAFVPQAAVTIALSFLLDNTASLSDLMSILFFQTFTFVAYNKVCTSQYFIWYLTFLPFYLQDTQISRKKGLFMLFLWVASQAFWLSQAYLLEFKGKNVFFNIFVASVSFFISNIWILGQMVEDHRIRNHSLKVKKSE</sequence>
<feature type="transmembrane region" description="Helical" evidence="13">
    <location>
        <begin position="193"/>
        <end position="213"/>
    </location>
</feature>
<dbReference type="GO" id="GO:0051751">
    <property type="term" value="F:alpha-1,4-mannosyltransferase activity"/>
    <property type="evidence" value="ECO:0007669"/>
    <property type="project" value="InterPro"/>
</dbReference>
<feature type="transmembrane region" description="Helical" evidence="13">
    <location>
        <begin position="288"/>
        <end position="310"/>
    </location>
</feature>
<dbReference type="GO" id="GO:1990529">
    <property type="term" value="C:glycosylphosphatidylinositol-mannosyltransferase I complex"/>
    <property type="evidence" value="ECO:0007669"/>
    <property type="project" value="TreeGrafter"/>
</dbReference>
<feature type="transmembrane region" description="Helical" evidence="13">
    <location>
        <begin position="153"/>
        <end position="181"/>
    </location>
</feature>
<reference evidence="14 15" key="1">
    <citation type="submission" date="2016-03" db="EMBL/GenBank/DDBJ databases">
        <authorList>
            <person name="Devillers H."/>
        </authorList>
    </citation>
    <scope>NUCLEOTIDE SEQUENCE [LARGE SCALE GENOMIC DNA]</scope>
    <source>
        <strain evidence="14">CBS 11717</strain>
    </source>
</reference>
<comment type="function">
    <text evidence="12 13">Mannosyltransferase involved in glycosylphosphatidylinositol-anchor biosynthesis. Transfers the first alpha-1,4-mannose to GlcN-acyl-PI during GPI precursor assembly. Required for cell wall integrity.</text>
</comment>
<dbReference type="InterPro" id="IPR007704">
    <property type="entry name" value="PIG-M"/>
</dbReference>
<dbReference type="STRING" id="1230905.A0A1G4IQZ8"/>
<dbReference type="EMBL" id="LT598462">
    <property type="protein sequence ID" value="SCU79218.1"/>
    <property type="molecule type" value="Genomic_DNA"/>
</dbReference>
<evidence type="ECO:0000256" key="4">
    <source>
        <dbReference type="ARBA" id="ARBA00013797"/>
    </source>
</evidence>
<evidence type="ECO:0000256" key="11">
    <source>
        <dbReference type="ARBA" id="ARBA00023136"/>
    </source>
</evidence>
<feature type="transmembrane region" description="Helical" evidence="13">
    <location>
        <begin position="114"/>
        <end position="147"/>
    </location>
</feature>
<feature type="transmembrane region" description="Helical" evidence="13">
    <location>
        <begin position="330"/>
        <end position="350"/>
    </location>
</feature>
<dbReference type="Proteomes" id="UP000191024">
    <property type="component" value="Chromosome A"/>
</dbReference>
<evidence type="ECO:0000256" key="13">
    <source>
        <dbReference type="RuleBase" id="RU365064"/>
    </source>
</evidence>
<evidence type="ECO:0000256" key="3">
    <source>
        <dbReference type="ARBA" id="ARBA00011071"/>
    </source>
</evidence>
<evidence type="ECO:0000256" key="5">
    <source>
        <dbReference type="ARBA" id="ARBA00022502"/>
    </source>
</evidence>
<evidence type="ECO:0000313" key="14">
    <source>
        <dbReference type="EMBL" id="SCU79218.1"/>
    </source>
</evidence>
<accession>A0A1G4IQZ8</accession>
<evidence type="ECO:0000256" key="8">
    <source>
        <dbReference type="ARBA" id="ARBA00022692"/>
    </source>
</evidence>
<evidence type="ECO:0000313" key="15">
    <source>
        <dbReference type="Proteomes" id="UP000191024"/>
    </source>
</evidence>
<keyword evidence="5 13" id="KW-0337">GPI-anchor biosynthesis</keyword>
<keyword evidence="8 13" id="KW-0812">Transmembrane</keyword>
<dbReference type="EC" id="2.4.1.-" evidence="13"/>
<dbReference type="GO" id="GO:0006506">
    <property type="term" value="P:GPI anchor biosynthetic process"/>
    <property type="evidence" value="ECO:0007669"/>
    <property type="project" value="UniProtKB-UniPathway"/>
</dbReference>
<evidence type="ECO:0000256" key="10">
    <source>
        <dbReference type="ARBA" id="ARBA00022989"/>
    </source>
</evidence>
<organism evidence="14 15">
    <name type="scientific">Lachancea mirantina</name>
    <dbReference type="NCBI Taxonomy" id="1230905"/>
    <lineage>
        <taxon>Eukaryota</taxon>
        <taxon>Fungi</taxon>
        <taxon>Dikarya</taxon>
        <taxon>Ascomycota</taxon>
        <taxon>Saccharomycotina</taxon>
        <taxon>Saccharomycetes</taxon>
        <taxon>Saccharomycetales</taxon>
        <taxon>Saccharomycetaceae</taxon>
        <taxon>Lachancea</taxon>
    </lineage>
</organism>